<accession>A0A060NPS2</accession>
<keyword evidence="3" id="KW-1185">Reference proteome</keyword>
<evidence type="ECO:0000256" key="1">
    <source>
        <dbReference type="SAM" id="SignalP"/>
    </source>
</evidence>
<dbReference type="HOGENOM" id="CLU_100902_0_0_4"/>
<dbReference type="Proteomes" id="UP000067461">
    <property type="component" value="Chromosome"/>
</dbReference>
<proteinExistence type="predicted"/>
<keyword evidence="1" id="KW-0732">Signal</keyword>
<evidence type="ECO:0000313" key="2">
    <source>
        <dbReference type="EMBL" id="BAO80899.1"/>
    </source>
</evidence>
<dbReference type="SUPFAM" id="SSF54427">
    <property type="entry name" value="NTF2-like"/>
    <property type="match status" value="1"/>
</dbReference>
<dbReference type="InterPro" id="IPR032710">
    <property type="entry name" value="NTF2-like_dom_sf"/>
</dbReference>
<organism evidence="2 3">
    <name type="scientific">Serpentinimonas raichei</name>
    <dbReference type="NCBI Taxonomy" id="1458425"/>
    <lineage>
        <taxon>Bacteria</taxon>
        <taxon>Pseudomonadati</taxon>
        <taxon>Pseudomonadota</taxon>
        <taxon>Betaproteobacteria</taxon>
        <taxon>Burkholderiales</taxon>
        <taxon>Comamonadaceae</taxon>
        <taxon>Serpentinimonas</taxon>
    </lineage>
</organism>
<dbReference type="PIRSF" id="PIRSF028288">
    <property type="entry name" value="UCP028288"/>
    <property type="match status" value="1"/>
</dbReference>
<feature type="chain" id="PRO_5001584766" evidence="1">
    <location>
        <begin position="23"/>
        <end position="209"/>
    </location>
</feature>
<protein>
    <submittedName>
        <fullName evidence="2">Uncharacterized protein conserved in bacteria</fullName>
    </submittedName>
</protein>
<feature type="signal peptide" evidence="1">
    <location>
        <begin position="1"/>
        <end position="22"/>
    </location>
</feature>
<dbReference type="AlphaFoldDB" id="A0A060NPS2"/>
<dbReference type="RefSeq" id="WP_231849341.1">
    <property type="nucleotide sequence ID" value="NZ_AP014568.1"/>
</dbReference>
<evidence type="ECO:0000313" key="3">
    <source>
        <dbReference type="Proteomes" id="UP000067461"/>
    </source>
</evidence>
<sequence length="209" mass="21759">MLNRNLLVAALLGTGLAFSSLAHSHAAGAAAAATAATPAAQAATAARATPARTITEAQVLAAQQAWGRALVQISTDFASGGLARATATASAVLDAAYGYQMGPVLFKPTLTTAPHTFRTTREGALAYFVGNNPAFPNDRGFALKGWTNVEVRNAAMLIHGDIAKTMGNVTLTNRDGTRTTVDKTWGYRLDPQGNLRIVLHHSSLPFTGS</sequence>
<name>A0A060NPS2_9BURK</name>
<dbReference type="InterPro" id="IPR016878">
    <property type="entry name" value="MICAH-like"/>
</dbReference>
<gene>
    <name evidence="2" type="ORF">SRAA_1045</name>
</gene>
<dbReference type="KEGG" id="cbaa:SRAA_1045"/>
<dbReference type="STRING" id="1458425.SRAA_1045"/>
<reference evidence="2 3" key="1">
    <citation type="journal article" date="2014" name="Nat. Commun.">
        <title>Physiological and genomic features of highly alkaliphilic hydrogen-utilizing Betaproteobacteria from a continental serpentinizing site.</title>
        <authorList>
            <person name="Suzuki S."/>
            <person name="Kuenen J.G."/>
            <person name="Schipper K."/>
            <person name="van der Velde S."/>
            <person name="Ishii S."/>
            <person name="Wu A."/>
            <person name="Sorokin D.Y."/>
            <person name="Tenney A."/>
            <person name="Meng X.Y."/>
            <person name="Morrill P.L."/>
            <person name="Kamagata Y."/>
            <person name="Muyzer G."/>
            <person name="Nealson K.H."/>
        </authorList>
    </citation>
    <scope>NUCLEOTIDE SEQUENCE [LARGE SCALE GENOMIC DNA]</scope>
    <source>
        <strain evidence="2 3">A1</strain>
    </source>
</reference>
<dbReference type="EMBL" id="AP014568">
    <property type="protein sequence ID" value="BAO80899.1"/>
    <property type="molecule type" value="Genomic_DNA"/>
</dbReference>
<dbReference type="Gene3D" id="3.10.450.50">
    <property type="match status" value="1"/>
</dbReference>